<protein>
    <submittedName>
        <fullName evidence="2">Uncharacterized protein</fullName>
    </submittedName>
</protein>
<dbReference type="RefSeq" id="XP_062736561.1">
    <property type="nucleotide sequence ID" value="XM_062871764.1"/>
</dbReference>
<name>A0ABR0FXB3_9PEZI</name>
<evidence type="ECO:0000256" key="1">
    <source>
        <dbReference type="SAM" id="MobiDB-lite"/>
    </source>
</evidence>
<sequence>MLSKSSFSQFETERKEKQNPTRQTAACRDHHTRQIPVQAIAARKLPSVSPVHELAFLIDLDIDRLRQVPEQTFDVGPRRSIMPRRCMYVRPENAPFGSLGRTLLRPVKLPFQWGKPEAHAPLRLVVKASRPVPVADEDFQSRAINVTSEDAHAFAVGKVHLGAVVVNSNLLGRVYRPGGDDDLDVATVQVARHDAAVVFSDPVWHGLVVHYGAERGLAIRAAHEDTATLVHLLWRVVEAKVEDVQGRSVQVVVGGLLLASSLGGITWWVQTALAALGPEPALLDVLLEEGYDAWVVEIPLLDVVLLDE</sequence>
<accession>A0ABR0FXB3</accession>
<gene>
    <name evidence="2" type="ORF">QC761_0002470</name>
</gene>
<dbReference type="GeneID" id="87890820"/>
<feature type="compositionally biased region" description="Polar residues" evidence="1">
    <location>
        <begin position="1"/>
        <end position="10"/>
    </location>
</feature>
<dbReference type="Proteomes" id="UP001322138">
    <property type="component" value="Unassembled WGS sequence"/>
</dbReference>
<dbReference type="EMBL" id="JAFFGZ010000001">
    <property type="protein sequence ID" value="KAK4647585.1"/>
    <property type="molecule type" value="Genomic_DNA"/>
</dbReference>
<comment type="caution">
    <text evidence="2">The sequence shown here is derived from an EMBL/GenBank/DDBJ whole genome shotgun (WGS) entry which is preliminary data.</text>
</comment>
<reference evidence="2 3" key="1">
    <citation type="journal article" date="2023" name="bioRxiv">
        <title>High-quality genome assemblies of four members of thePodospora anserinaspecies complex.</title>
        <authorList>
            <person name="Ament-Velasquez S.L."/>
            <person name="Vogan A.A."/>
            <person name="Wallerman O."/>
            <person name="Hartmann F."/>
            <person name="Gautier V."/>
            <person name="Silar P."/>
            <person name="Giraud T."/>
            <person name="Johannesson H."/>
        </authorList>
    </citation>
    <scope>NUCLEOTIDE SEQUENCE [LARGE SCALE GENOMIC DNA]</scope>
    <source>
        <strain evidence="2 3">CBS 112042</strain>
    </source>
</reference>
<keyword evidence="3" id="KW-1185">Reference proteome</keyword>
<evidence type="ECO:0000313" key="2">
    <source>
        <dbReference type="EMBL" id="KAK4647585.1"/>
    </source>
</evidence>
<evidence type="ECO:0000313" key="3">
    <source>
        <dbReference type="Proteomes" id="UP001322138"/>
    </source>
</evidence>
<proteinExistence type="predicted"/>
<organism evidence="2 3">
    <name type="scientific">Podospora bellae-mahoneyi</name>
    <dbReference type="NCBI Taxonomy" id="2093777"/>
    <lineage>
        <taxon>Eukaryota</taxon>
        <taxon>Fungi</taxon>
        <taxon>Dikarya</taxon>
        <taxon>Ascomycota</taxon>
        <taxon>Pezizomycotina</taxon>
        <taxon>Sordariomycetes</taxon>
        <taxon>Sordariomycetidae</taxon>
        <taxon>Sordariales</taxon>
        <taxon>Podosporaceae</taxon>
        <taxon>Podospora</taxon>
    </lineage>
</organism>
<feature type="region of interest" description="Disordered" evidence="1">
    <location>
        <begin position="1"/>
        <end position="30"/>
    </location>
</feature>